<dbReference type="Proteomes" id="UP000464178">
    <property type="component" value="Chromosome"/>
</dbReference>
<name>A0A6P2DNU2_9BACT</name>
<dbReference type="AlphaFoldDB" id="A0A6P2DNU2"/>
<protein>
    <recommendedName>
        <fullName evidence="4">DNA primase/polymerase bifunctional N-terminal domain-containing protein</fullName>
    </recommendedName>
</protein>
<dbReference type="InterPro" id="IPR027417">
    <property type="entry name" value="P-loop_NTPase"/>
</dbReference>
<dbReference type="EMBL" id="LR593886">
    <property type="protein sequence ID" value="VTS03806.1"/>
    <property type="molecule type" value="Genomic_DNA"/>
</dbReference>
<dbReference type="KEGG" id="gms:SOIL9_70600"/>
<sequence length="712" mass="76808">MEARVVVRSQTVRAAVRRLREMGFAVCKPDPREKKPTYRGWSTRSLEQDDFTERDQVGIIGGALSDGNRPGHSLVEVDLDATDAVRLADEYLPATGMSEGRAGKPRSHRYYLVPNDSVPNWAVSQAEQASAAALEQKGHPGPFKKAFDLRADGARAIDFIGTGGQVVCPPATWVSRDGKVREPREWGGGEPGEPAIVAFLDLWRAVCELASACGASIPDVLPRPRATASRAPTDLTTRAAKWLAKPEGAVSGQRGHNKLMWVARALVWGFDLGPEESLRLLADQFNPRCQPPWSMSELRHKVEDADRIPFNKPRGWLRDQERPPATGRKAPEHMTGNRFQSTPPVRANLETKGEAVPAGNSPPPVALASRALADVVSGEVRWIWPGFVPAGMLTILDGDPADGKSTITIDIGARFSCGRAMPSCLEPTTGPGAVLFLAAEDSAEYTLKPRADAAGADLNLFRVSECVRIGEHERPIRLPDDMQALEREILAFKVGLVIIDPFLGFLSQAIDSHKDQSIREVLHELKLVAGRTGCAVLALRHLSKGGAGGNALYRGIGSIGITAAARSALAVGAHPTEDGARVLASAKLNIGPPPKSLVYRIENHFGQPIINWCGPCDLTARDLGAVAVRERGGAAVDAVAFLRDRLASGGKPQAEVVAEATALGIKERTLERAKKNLKVKSAQNRGFWMWELPDVTPERQTAEQGSGRQLPD</sequence>
<dbReference type="Gene3D" id="3.40.50.300">
    <property type="entry name" value="P-loop containing nucleotide triphosphate hydrolases"/>
    <property type="match status" value="1"/>
</dbReference>
<evidence type="ECO:0000313" key="2">
    <source>
        <dbReference type="EMBL" id="VTS03806.1"/>
    </source>
</evidence>
<organism evidence="2 3">
    <name type="scientific">Gemmata massiliana</name>
    <dbReference type="NCBI Taxonomy" id="1210884"/>
    <lineage>
        <taxon>Bacteria</taxon>
        <taxon>Pseudomonadati</taxon>
        <taxon>Planctomycetota</taxon>
        <taxon>Planctomycetia</taxon>
        <taxon>Gemmatales</taxon>
        <taxon>Gemmataceae</taxon>
        <taxon>Gemmata</taxon>
    </lineage>
</organism>
<keyword evidence="3" id="KW-1185">Reference proteome</keyword>
<accession>A0A6P2DNU2</accession>
<dbReference type="SUPFAM" id="SSF52540">
    <property type="entry name" value="P-loop containing nucleoside triphosphate hydrolases"/>
    <property type="match status" value="1"/>
</dbReference>
<dbReference type="Pfam" id="PF13481">
    <property type="entry name" value="AAA_25"/>
    <property type="match status" value="1"/>
</dbReference>
<proteinExistence type="predicted"/>
<evidence type="ECO:0000256" key="1">
    <source>
        <dbReference type="SAM" id="MobiDB-lite"/>
    </source>
</evidence>
<evidence type="ECO:0000313" key="3">
    <source>
        <dbReference type="Proteomes" id="UP000464178"/>
    </source>
</evidence>
<reference evidence="2 3" key="1">
    <citation type="submission" date="2019-05" db="EMBL/GenBank/DDBJ databases">
        <authorList>
            <consortium name="Science for Life Laboratories"/>
        </authorList>
    </citation>
    <scope>NUCLEOTIDE SEQUENCE [LARGE SCALE GENOMIC DNA]</scope>
    <source>
        <strain evidence="2">Soil9</strain>
    </source>
</reference>
<evidence type="ECO:0008006" key="4">
    <source>
        <dbReference type="Google" id="ProtNLM"/>
    </source>
</evidence>
<feature type="region of interest" description="Disordered" evidence="1">
    <location>
        <begin position="311"/>
        <end position="343"/>
    </location>
</feature>
<gene>
    <name evidence="2" type="ORF">SOIL9_70600</name>
</gene>